<dbReference type="AlphaFoldDB" id="A0A231USZ3"/>
<evidence type="ECO:0000256" key="16">
    <source>
        <dbReference type="SAM" id="SignalP"/>
    </source>
</evidence>
<evidence type="ECO:0000256" key="2">
    <source>
        <dbReference type="ARBA" id="ARBA00004752"/>
    </source>
</evidence>
<keyword evidence="10" id="KW-0573">Peptidoglycan synthesis</keyword>
<evidence type="ECO:0000313" key="19">
    <source>
        <dbReference type="Proteomes" id="UP000215405"/>
    </source>
</evidence>
<evidence type="ECO:0000256" key="11">
    <source>
        <dbReference type="ARBA" id="ARBA00023316"/>
    </source>
</evidence>
<evidence type="ECO:0000259" key="17">
    <source>
        <dbReference type="SMART" id="SM00936"/>
    </source>
</evidence>
<feature type="active site" description="Proton acceptor" evidence="13">
    <location>
        <position position="61"/>
    </location>
</feature>
<dbReference type="InterPro" id="IPR037167">
    <property type="entry name" value="Peptidase_S11_C_sf"/>
</dbReference>
<keyword evidence="6" id="KW-0645">Protease</keyword>
<comment type="catalytic activity">
    <reaction evidence="12">
        <text>Preferential cleavage: (Ac)2-L-Lys-D-Ala-|-D-Ala. Also transpeptidation of peptidyl-alanyl moieties that are N-acyl substituents of D-alanine.</text>
        <dbReference type="EC" id="3.4.16.4"/>
    </reaction>
</comment>
<dbReference type="PANTHER" id="PTHR21581">
    <property type="entry name" value="D-ALANYL-D-ALANINE CARBOXYPEPTIDASE"/>
    <property type="match status" value="1"/>
</dbReference>
<evidence type="ECO:0000256" key="6">
    <source>
        <dbReference type="ARBA" id="ARBA00022670"/>
    </source>
</evidence>
<dbReference type="SUPFAM" id="SSF69189">
    <property type="entry name" value="Penicillin-binding protein associated domain"/>
    <property type="match status" value="1"/>
</dbReference>
<feature type="chain" id="PRO_5012443845" description="serine-type D-Ala-D-Ala carboxypeptidase" evidence="16">
    <location>
        <begin position="25"/>
        <end position="394"/>
    </location>
</feature>
<feature type="domain" description="Peptidase S11 D-Ala-D-Ala carboxypeptidase A C-terminal" evidence="17">
    <location>
        <begin position="275"/>
        <end position="364"/>
    </location>
</feature>
<evidence type="ECO:0000256" key="13">
    <source>
        <dbReference type="PIRSR" id="PIRSR618044-1"/>
    </source>
</evidence>
<dbReference type="EMBL" id="NBYO01000003">
    <property type="protein sequence ID" value="OXS99064.1"/>
    <property type="molecule type" value="Genomic_DNA"/>
</dbReference>
<sequence length="394" mass="42428">MSRLPLAGSLLAMILLSLNLTAAAAPIETAAKQVLLVDEADGTVLLARNIHQKVEPASLTKLMTAEILLSELSAGTVREDTVFTVSEHAWRTGGAPSGSVAMFLKPKEEVPVIDLLRGIVVQSGNDAAITIAENLAGSEEQFAERMNSRAAELGLTDTTFHNPSGLSHPDQLVSMADLVTLGRHIHRTYPDYWPIFAEPAFEWNKVFQRNRNPALSPRIGGDGLKTGQNESLGFGVVATKAKGDRRVFLAMGGLTSRDERFQETRKLLDWALDGFARKPLYRAGELVETVPVFGGTKEKVALLLAETFRPLIPVDGAGVDAQVMYSGPIAAPVQRGEEIAKLIVRVNGSETVSVPLLAADDVPSKGLFTRAADALSELAFGWLRNVELPWTTAS</sequence>
<dbReference type="EC" id="3.4.16.4" evidence="4"/>
<feature type="signal peptide" evidence="16">
    <location>
        <begin position="1"/>
        <end position="24"/>
    </location>
</feature>
<feature type="binding site" evidence="14">
    <location>
        <position position="225"/>
    </location>
    <ligand>
        <name>substrate</name>
    </ligand>
</feature>
<dbReference type="SMART" id="SM00936">
    <property type="entry name" value="PBP5_C"/>
    <property type="match status" value="1"/>
</dbReference>
<evidence type="ECO:0000256" key="5">
    <source>
        <dbReference type="ARBA" id="ARBA00022645"/>
    </source>
</evidence>
<accession>A0A231USZ3</accession>
<organism evidence="18 19">
    <name type="scientific">Notoacmeibacter marinus</name>
    <dbReference type="NCBI Taxonomy" id="1876515"/>
    <lineage>
        <taxon>Bacteria</taxon>
        <taxon>Pseudomonadati</taxon>
        <taxon>Pseudomonadota</taxon>
        <taxon>Alphaproteobacteria</taxon>
        <taxon>Hyphomicrobiales</taxon>
        <taxon>Notoacmeibacteraceae</taxon>
        <taxon>Notoacmeibacter</taxon>
    </lineage>
</organism>
<evidence type="ECO:0000256" key="15">
    <source>
        <dbReference type="RuleBase" id="RU004016"/>
    </source>
</evidence>
<dbReference type="GO" id="GO:0009252">
    <property type="term" value="P:peptidoglycan biosynthetic process"/>
    <property type="evidence" value="ECO:0007669"/>
    <property type="project" value="UniProtKB-UniPathway"/>
</dbReference>
<evidence type="ECO:0000256" key="7">
    <source>
        <dbReference type="ARBA" id="ARBA00022729"/>
    </source>
</evidence>
<dbReference type="Proteomes" id="UP000215405">
    <property type="component" value="Unassembled WGS sequence"/>
</dbReference>
<dbReference type="GO" id="GO:0071555">
    <property type="term" value="P:cell wall organization"/>
    <property type="evidence" value="ECO:0007669"/>
    <property type="project" value="UniProtKB-KW"/>
</dbReference>
<dbReference type="SUPFAM" id="SSF56601">
    <property type="entry name" value="beta-lactamase/transpeptidase-like"/>
    <property type="match status" value="1"/>
</dbReference>
<evidence type="ECO:0000256" key="4">
    <source>
        <dbReference type="ARBA" id="ARBA00012448"/>
    </source>
</evidence>
<evidence type="ECO:0000313" key="18">
    <source>
        <dbReference type="EMBL" id="OXS99064.1"/>
    </source>
</evidence>
<feature type="active site" description="Acyl-ester intermediate" evidence="13">
    <location>
        <position position="58"/>
    </location>
</feature>
<dbReference type="UniPathway" id="UPA00219"/>
<evidence type="ECO:0000256" key="8">
    <source>
        <dbReference type="ARBA" id="ARBA00022801"/>
    </source>
</evidence>
<keyword evidence="8" id="KW-0378">Hydrolase</keyword>
<keyword evidence="11" id="KW-0961">Cell wall biogenesis/degradation</keyword>
<comment type="function">
    <text evidence="1">Removes C-terminal D-alanyl residues from sugar-peptide cell wall precursors.</text>
</comment>
<dbReference type="RefSeq" id="WP_094077854.1">
    <property type="nucleotide sequence ID" value="NZ_NBYO01000003.1"/>
</dbReference>
<dbReference type="Gene3D" id="3.40.710.10">
    <property type="entry name" value="DD-peptidase/beta-lactamase superfamily"/>
    <property type="match status" value="1"/>
</dbReference>
<dbReference type="InterPro" id="IPR018044">
    <property type="entry name" value="Peptidase_S11"/>
</dbReference>
<dbReference type="InterPro" id="IPR012907">
    <property type="entry name" value="Peptidase_S11_C"/>
</dbReference>
<keyword evidence="9" id="KW-0133">Cell shape</keyword>
<evidence type="ECO:0000256" key="3">
    <source>
        <dbReference type="ARBA" id="ARBA00007164"/>
    </source>
</evidence>
<evidence type="ECO:0000256" key="14">
    <source>
        <dbReference type="PIRSR" id="PIRSR618044-2"/>
    </source>
</evidence>
<protein>
    <recommendedName>
        <fullName evidence="4">serine-type D-Ala-D-Ala carboxypeptidase</fullName>
        <ecNumber evidence="4">3.4.16.4</ecNumber>
    </recommendedName>
</protein>
<proteinExistence type="inferred from homology"/>
<reference evidence="19" key="1">
    <citation type="journal article" date="2017" name="Int. J. Syst. Evol. Microbiol.">
        <title>Notoacmeibacter marinus gen. nov., sp. nov., isolated from the gut of a limpet and proposal of Notoacmeibacteraceae fam. nov. in the order Rhizobiales of the class Alphaproteobacteria.</title>
        <authorList>
            <person name="Huang Z."/>
            <person name="Guo F."/>
            <person name="Lai Q."/>
        </authorList>
    </citation>
    <scope>NUCLEOTIDE SEQUENCE [LARGE SCALE GENOMIC DNA]</scope>
    <source>
        <strain evidence="19">XMTR2A4</strain>
    </source>
</reference>
<dbReference type="Pfam" id="PF07943">
    <property type="entry name" value="PBP5_C"/>
    <property type="match status" value="1"/>
</dbReference>
<comment type="similarity">
    <text evidence="3 15">Belongs to the peptidase S11 family.</text>
</comment>
<dbReference type="GO" id="GO:0008360">
    <property type="term" value="P:regulation of cell shape"/>
    <property type="evidence" value="ECO:0007669"/>
    <property type="project" value="UniProtKB-KW"/>
</dbReference>
<dbReference type="GO" id="GO:0006508">
    <property type="term" value="P:proteolysis"/>
    <property type="evidence" value="ECO:0007669"/>
    <property type="project" value="UniProtKB-KW"/>
</dbReference>
<evidence type="ECO:0000256" key="10">
    <source>
        <dbReference type="ARBA" id="ARBA00022984"/>
    </source>
</evidence>
<keyword evidence="7 16" id="KW-0732">Signal</keyword>
<evidence type="ECO:0000256" key="1">
    <source>
        <dbReference type="ARBA" id="ARBA00003217"/>
    </source>
</evidence>
<dbReference type="InterPro" id="IPR015956">
    <property type="entry name" value="Peniciliin-bd_prot_C_sf"/>
</dbReference>
<comment type="pathway">
    <text evidence="2">Cell wall biogenesis; peptidoglycan biosynthesis.</text>
</comment>
<keyword evidence="19" id="KW-1185">Reference proteome</keyword>
<evidence type="ECO:0000256" key="12">
    <source>
        <dbReference type="ARBA" id="ARBA00034000"/>
    </source>
</evidence>
<dbReference type="PANTHER" id="PTHR21581:SF6">
    <property type="entry name" value="TRAFFICKING PROTEIN PARTICLE COMPLEX SUBUNIT 12"/>
    <property type="match status" value="1"/>
</dbReference>
<name>A0A231USZ3_9HYPH</name>
<dbReference type="Pfam" id="PF00768">
    <property type="entry name" value="Peptidase_S11"/>
    <property type="match status" value="1"/>
</dbReference>
<dbReference type="Gene3D" id="2.60.410.10">
    <property type="entry name" value="D-Ala-D-Ala carboxypeptidase, C-terminal domain"/>
    <property type="match status" value="1"/>
</dbReference>
<gene>
    <name evidence="18" type="ORF">B7H23_12710</name>
</gene>
<evidence type="ECO:0000256" key="9">
    <source>
        <dbReference type="ARBA" id="ARBA00022960"/>
    </source>
</evidence>
<feature type="active site" evidence="13">
    <location>
        <position position="123"/>
    </location>
</feature>
<keyword evidence="5" id="KW-0121">Carboxypeptidase</keyword>
<dbReference type="InterPro" id="IPR012338">
    <property type="entry name" value="Beta-lactam/transpept-like"/>
</dbReference>
<dbReference type="PRINTS" id="PR00725">
    <property type="entry name" value="DADACBPTASE1"/>
</dbReference>
<dbReference type="GO" id="GO:0009002">
    <property type="term" value="F:serine-type D-Ala-D-Ala carboxypeptidase activity"/>
    <property type="evidence" value="ECO:0007669"/>
    <property type="project" value="UniProtKB-EC"/>
</dbReference>
<dbReference type="InterPro" id="IPR001967">
    <property type="entry name" value="Peptidase_S11_N"/>
</dbReference>
<comment type="caution">
    <text evidence="18">The sequence shown here is derived from an EMBL/GenBank/DDBJ whole genome shotgun (WGS) entry which is preliminary data.</text>
</comment>